<dbReference type="GO" id="GO:0004222">
    <property type="term" value="F:metalloendopeptidase activity"/>
    <property type="evidence" value="ECO:0007669"/>
    <property type="project" value="InterPro"/>
</dbReference>
<sequence length="168" mass="18327">MSAERPGALPQRKDHTAYHEAGHAVAAFVLGRGFYSVSITSEGNSAGRCYFAPRPEMFNPWSRDPATQSRLEIEVITDLAGGIAERIATGFDNVPGMASDVYSAIDTATYITGNEAKRLAYIERAEARAESILRQHWRAVQALAEALLRLGEIDYPLARAIIESSRSG</sequence>
<dbReference type="GO" id="GO:0005524">
    <property type="term" value="F:ATP binding"/>
    <property type="evidence" value="ECO:0007669"/>
    <property type="project" value="InterPro"/>
</dbReference>
<dbReference type="RefSeq" id="WP_008478642.1">
    <property type="nucleotide sequence ID" value="NZ_CAGS01000272.1"/>
</dbReference>
<dbReference type="Proteomes" id="UP000004221">
    <property type="component" value="Unassembled WGS sequence"/>
</dbReference>
<dbReference type="GO" id="GO:0006508">
    <property type="term" value="P:proteolysis"/>
    <property type="evidence" value="ECO:0007669"/>
    <property type="project" value="InterPro"/>
</dbReference>
<proteinExistence type="predicted"/>
<feature type="domain" description="Peptidase M41" evidence="1">
    <location>
        <begin position="11"/>
        <end position="108"/>
    </location>
</feature>
<comment type="caution">
    <text evidence="2">The sequence shown here is derived from an EMBL/GenBank/DDBJ whole genome shotgun (WGS) entry which is preliminary data.</text>
</comment>
<dbReference type="GO" id="GO:0004176">
    <property type="term" value="F:ATP-dependent peptidase activity"/>
    <property type="evidence" value="ECO:0007669"/>
    <property type="project" value="InterPro"/>
</dbReference>
<dbReference type="EMBL" id="CAGS01000272">
    <property type="protein sequence ID" value="CCF84463.1"/>
    <property type="molecule type" value="Genomic_DNA"/>
</dbReference>
<evidence type="ECO:0000259" key="1">
    <source>
        <dbReference type="Pfam" id="PF01434"/>
    </source>
</evidence>
<reference evidence="2 3" key="1">
    <citation type="journal article" date="2012" name="ISME J.">
        <title>Nitrification expanded: discovery, physiology and genomics of a nitrite-oxidizing bacterium from the phylum Chloroflexi.</title>
        <authorList>
            <person name="Sorokin D.Y."/>
            <person name="Lucker S."/>
            <person name="Vejmelkova D."/>
            <person name="Kostrikina N.A."/>
            <person name="Kleerebezem R."/>
            <person name="Rijpstra W.I."/>
            <person name="Damste J.S."/>
            <person name="Le Paslier D."/>
            <person name="Muyzer G."/>
            <person name="Wagner M."/>
            <person name="van Loosdrecht M.C."/>
            <person name="Daims H."/>
        </authorList>
    </citation>
    <scope>NUCLEOTIDE SEQUENCE [LARGE SCALE GENOMIC DNA]</scope>
    <source>
        <strain evidence="3">none</strain>
    </source>
</reference>
<dbReference type="Pfam" id="PF01434">
    <property type="entry name" value="Peptidase_M41"/>
    <property type="match status" value="1"/>
</dbReference>
<dbReference type="Gene3D" id="1.20.58.760">
    <property type="entry name" value="Peptidase M41"/>
    <property type="match status" value="1"/>
</dbReference>
<keyword evidence="3" id="KW-1185">Reference proteome</keyword>
<evidence type="ECO:0000313" key="2">
    <source>
        <dbReference type="EMBL" id="CCF84463.1"/>
    </source>
</evidence>
<dbReference type="InterPro" id="IPR000642">
    <property type="entry name" value="Peptidase_M41"/>
</dbReference>
<dbReference type="SUPFAM" id="SSF140990">
    <property type="entry name" value="FtsH protease domain-like"/>
    <property type="match status" value="1"/>
</dbReference>
<evidence type="ECO:0000313" key="3">
    <source>
        <dbReference type="Proteomes" id="UP000004221"/>
    </source>
</evidence>
<organism evidence="2 3">
    <name type="scientific">Nitrolancea hollandica Lb</name>
    <dbReference type="NCBI Taxonomy" id="1129897"/>
    <lineage>
        <taxon>Bacteria</taxon>
        <taxon>Pseudomonadati</taxon>
        <taxon>Thermomicrobiota</taxon>
        <taxon>Thermomicrobia</taxon>
        <taxon>Sphaerobacterales</taxon>
        <taxon>Sphaerobacterineae</taxon>
        <taxon>Sphaerobacteraceae</taxon>
        <taxon>Nitrolancea</taxon>
    </lineage>
</organism>
<dbReference type="OrthoDB" id="6064590at2"/>
<dbReference type="AlphaFoldDB" id="I4EIF1"/>
<gene>
    <name evidence="2" type="ORF">NITHO_3430008</name>
</gene>
<name>I4EIF1_9BACT</name>
<dbReference type="InterPro" id="IPR037219">
    <property type="entry name" value="Peptidase_M41-like"/>
</dbReference>
<accession>I4EIF1</accession>
<protein>
    <recommendedName>
        <fullName evidence="1">Peptidase M41 domain-containing protein</fullName>
    </recommendedName>
</protein>